<dbReference type="Gene3D" id="2.120.10.30">
    <property type="entry name" value="TolB, C-terminal domain"/>
    <property type="match status" value="1"/>
</dbReference>
<dbReference type="Proteomes" id="UP000821866">
    <property type="component" value="Chromosome 4"/>
</dbReference>
<reference evidence="5" key="1">
    <citation type="journal article" date="2020" name="Cell">
        <title>Large-Scale Comparative Analyses of Tick Genomes Elucidate Their Genetic Diversity and Vector Capacities.</title>
        <authorList>
            <consortium name="Tick Genome and Microbiome Consortium (TIGMIC)"/>
            <person name="Jia N."/>
            <person name="Wang J."/>
            <person name="Shi W."/>
            <person name="Du L."/>
            <person name="Sun Y."/>
            <person name="Zhan W."/>
            <person name="Jiang J.F."/>
            <person name="Wang Q."/>
            <person name="Zhang B."/>
            <person name="Ji P."/>
            <person name="Bell-Sakyi L."/>
            <person name="Cui X.M."/>
            <person name="Yuan T.T."/>
            <person name="Jiang B.G."/>
            <person name="Yang W.F."/>
            <person name="Lam T.T."/>
            <person name="Chang Q.C."/>
            <person name="Ding S.J."/>
            <person name="Wang X.J."/>
            <person name="Zhu J.G."/>
            <person name="Ruan X.D."/>
            <person name="Zhao L."/>
            <person name="Wei J.T."/>
            <person name="Ye R.Z."/>
            <person name="Que T.C."/>
            <person name="Du C.H."/>
            <person name="Zhou Y.H."/>
            <person name="Cheng J.X."/>
            <person name="Dai P.F."/>
            <person name="Guo W.B."/>
            <person name="Han X.H."/>
            <person name="Huang E.J."/>
            <person name="Li L.F."/>
            <person name="Wei W."/>
            <person name="Gao Y.C."/>
            <person name="Liu J.Z."/>
            <person name="Shao H.Z."/>
            <person name="Wang X."/>
            <person name="Wang C.C."/>
            <person name="Yang T.C."/>
            <person name="Huo Q.B."/>
            <person name="Li W."/>
            <person name="Chen H.Y."/>
            <person name="Chen S.E."/>
            <person name="Zhou L.G."/>
            <person name="Ni X.B."/>
            <person name="Tian J.H."/>
            <person name="Sheng Y."/>
            <person name="Liu T."/>
            <person name="Pan Y.S."/>
            <person name="Xia L.Y."/>
            <person name="Li J."/>
            <person name="Zhao F."/>
            <person name="Cao W.C."/>
        </authorList>
    </citation>
    <scope>NUCLEOTIDE SEQUENCE</scope>
    <source>
        <strain evidence="5">Rmic-2018</strain>
    </source>
</reference>
<dbReference type="Pfam" id="PF03088">
    <property type="entry name" value="Str_synth"/>
    <property type="match status" value="1"/>
</dbReference>
<evidence type="ECO:0000256" key="3">
    <source>
        <dbReference type="ARBA" id="ARBA00023180"/>
    </source>
</evidence>
<dbReference type="InterPro" id="IPR011042">
    <property type="entry name" value="6-blade_b-propeller_TolB-like"/>
</dbReference>
<dbReference type="VEuPathDB" id="VectorBase:LOC119168231"/>
<protein>
    <recommendedName>
        <fullName evidence="4">Strictosidine synthase conserved region domain-containing protein</fullName>
    </recommendedName>
</protein>
<keyword evidence="2" id="KW-0597">Phosphoprotein</keyword>
<organism evidence="5 6">
    <name type="scientific">Rhipicephalus microplus</name>
    <name type="common">Cattle tick</name>
    <name type="synonym">Boophilus microplus</name>
    <dbReference type="NCBI Taxonomy" id="6941"/>
    <lineage>
        <taxon>Eukaryota</taxon>
        <taxon>Metazoa</taxon>
        <taxon>Ecdysozoa</taxon>
        <taxon>Arthropoda</taxon>
        <taxon>Chelicerata</taxon>
        <taxon>Arachnida</taxon>
        <taxon>Acari</taxon>
        <taxon>Parasitiformes</taxon>
        <taxon>Ixodida</taxon>
        <taxon>Ixodoidea</taxon>
        <taxon>Ixodidae</taxon>
        <taxon>Rhipicephalinae</taxon>
        <taxon>Rhipicephalus</taxon>
        <taxon>Boophilus</taxon>
    </lineage>
</organism>
<sequence>MSEVAGLAPASDRIIKFDPKTGKTTVLMKNLHLPNGVQVSHDKISLLVCELSMHRILRCNKERTRIVLSGLDTVLLNLWCECKRGGYWVAFATGRSSNDTGIIDYFVPLPFIRKATIRFVYLVGTALKTASRVYPLGFMKDWASQFENGWVLYETLPQYGLVVELAADGRIIRSFHSPKHKIHMLSEVLEHDGYLYLGSYRNPFLGRIKL</sequence>
<dbReference type="PANTHER" id="PTHR10426:SF88">
    <property type="entry name" value="ADIPOCYTE PLASMA MEMBRANE-ASSOCIATED PROTEIN HEMOMUCIN-RELATED"/>
    <property type="match status" value="1"/>
</dbReference>
<keyword evidence="6" id="KW-1185">Reference proteome</keyword>
<gene>
    <name evidence="5" type="ORF">HPB51_017600</name>
</gene>
<evidence type="ECO:0000256" key="1">
    <source>
        <dbReference type="ARBA" id="ARBA00009191"/>
    </source>
</evidence>
<dbReference type="InterPro" id="IPR018119">
    <property type="entry name" value="Strictosidine_synth_cons-reg"/>
</dbReference>
<dbReference type="AlphaFoldDB" id="A0A9J6E2Z1"/>
<name>A0A9J6E2Z1_RHIMP</name>
<comment type="similarity">
    <text evidence="1">Belongs to the strictosidine synthase family.</text>
</comment>
<reference evidence="5" key="2">
    <citation type="submission" date="2021-09" db="EMBL/GenBank/DDBJ databases">
        <authorList>
            <person name="Jia N."/>
            <person name="Wang J."/>
            <person name="Shi W."/>
            <person name="Du L."/>
            <person name="Sun Y."/>
            <person name="Zhan W."/>
            <person name="Jiang J."/>
            <person name="Wang Q."/>
            <person name="Zhang B."/>
            <person name="Ji P."/>
            <person name="Sakyi L.B."/>
            <person name="Cui X."/>
            <person name="Yuan T."/>
            <person name="Jiang B."/>
            <person name="Yang W."/>
            <person name="Lam T.T.-Y."/>
            <person name="Chang Q."/>
            <person name="Ding S."/>
            <person name="Wang X."/>
            <person name="Zhu J."/>
            <person name="Ruan X."/>
            <person name="Zhao L."/>
            <person name="Wei J."/>
            <person name="Que T."/>
            <person name="Du C."/>
            <person name="Cheng J."/>
            <person name="Dai P."/>
            <person name="Han X."/>
            <person name="Huang E."/>
            <person name="Gao Y."/>
            <person name="Liu J."/>
            <person name="Shao H."/>
            <person name="Ye R."/>
            <person name="Li L."/>
            <person name="Wei W."/>
            <person name="Wang X."/>
            <person name="Wang C."/>
            <person name="Huo Q."/>
            <person name="Li W."/>
            <person name="Guo W."/>
            <person name="Chen H."/>
            <person name="Chen S."/>
            <person name="Zhou L."/>
            <person name="Zhou L."/>
            <person name="Ni X."/>
            <person name="Tian J."/>
            <person name="Zhou Y."/>
            <person name="Sheng Y."/>
            <person name="Liu T."/>
            <person name="Pan Y."/>
            <person name="Xia L."/>
            <person name="Li J."/>
            <person name="Zhao F."/>
            <person name="Cao W."/>
        </authorList>
    </citation>
    <scope>NUCLEOTIDE SEQUENCE</scope>
    <source>
        <strain evidence="5">Rmic-2018</strain>
        <tissue evidence="5">Larvae</tissue>
    </source>
</reference>
<evidence type="ECO:0000313" key="5">
    <source>
        <dbReference type="EMBL" id="KAH8028505.1"/>
    </source>
</evidence>
<proteinExistence type="inferred from homology"/>
<comment type="caution">
    <text evidence="5">The sequence shown here is derived from an EMBL/GenBank/DDBJ whole genome shotgun (WGS) entry which is preliminary data.</text>
</comment>
<dbReference type="PANTHER" id="PTHR10426">
    <property type="entry name" value="STRICTOSIDINE SYNTHASE-RELATED"/>
    <property type="match status" value="1"/>
</dbReference>
<evidence type="ECO:0000259" key="4">
    <source>
        <dbReference type="Pfam" id="PF03088"/>
    </source>
</evidence>
<evidence type="ECO:0000256" key="2">
    <source>
        <dbReference type="ARBA" id="ARBA00022553"/>
    </source>
</evidence>
<evidence type="ECO:0000313" key="6">
    <source>
        <dbReference type="Proteomes" id="UP000821866"/>
    </source>
</evidence>
<dbReference type="SUPFAM" id="SSF63829">
    <property type="entry name" value="Calcium-dependent phosphotriesterase"/>
    <property type="match status" value="1"/>
</dbReference>
<dbReference type="GO" id="GO:0016787">
    <property type="term" value="F:hydrolase activity"/>
    <property type="evidence" value="ECO:0007669"/>
    <property type="project" value="TreeGrafter"/>
</dbReference>
<feature type="domain" description="Strictosidine synthase conserved region" evidence="4">
    <location>
        <begin position="11"/>
        <end position="58"/>
    </location>
</feature>
<dbReference type="GO" id="GO:0012505">
    <property type="term" value="C:endomembrane system"/>
    <property type="evidence" value="ECO:0007669"/>
    <property type="project" value="TreeGrafter"/>
</dbReference>
<keyword evidence="3" id="KW-0325">Glycoprotein</keyword>
<dbReference type="EMBL" id="JABSTU010000006">
    <property type="protein sequence ID" value="KAH8028505.1"/>
    <property type="molecule type" value="Genomic_DNA"/>
</dbReference>
<accession>A0A9J6E2Z1</accession>